<comment type="subcellular location">
    <subcellularLocation>
        <location evidence="8">Cell membrane</location>
        <topology evidence="8">Multi-pass membrane protein</topology>
    </subcellularLocation>
    <subcellularLocation>
        <location evidence="1">Membrane</location>
        <topology evidence="1">Multi-pass membrane protein</topology>
    </subcellularLocation>
</comment>
<feature type="transmembrane region" description="Helical" evidence="8">
    <location>
        <begin position="56"/>
        <end position="74"/>
    </location>
</feature>
<comment type="function">
    <text evidence="8">Part of the MsrPQ system that repairs oxidized periplasmic proteins containing methionine sulfoxide residues (Met-O), using respiratory chain electrons. Thus protects these proteins from oxidative-stress damage caused by reactive species of oxygen and chlorine generated by the host defense mechanisms. MsrPQ is essential for the maintenance of envelope integrity under bleach stress, rescuing a wide series of structurally unrelated periplasmic proteins from methionine oxidation. MsrQ provides electrons for reduction to the reductase catalytic subunit MsrP, using the quinone pool of the respiratory chain.</text>
</comment>
<dbReference type="Pfam" id="PF01794">
    <property type="entry name" value="Ferric_reduct"/>
    <property type="match status" value="1"/>
</dbReference>
<feature type="domain" description="Ferric oxidoreductase" evidence="10">
    <location>
        <begin position="54"/>
        <end position="168"/>
    </location>
</feature>
<evidence type="ECO:0000313" key="11">
    <source>
        <dbReference type="EMBL" id="CAI8856272.1"/>
    </source>
</evidence>
<keyword evidence="8" id="KW-0288">FMN</keyword>
<name>A0ABM9I2W2_9GAMM</name>
<dbReference type="HAMAP" id="MF_01207">
    <property type="entry name" value="MsrQ"/>
    <property type="match status" value="1"/>
</dbReference>
<feature type="transmembrane region" description="Helical" evidence="8">
    <location>
        <begin position="21"/>
        <end position="44"/>
    </location>
</feature>
<organism evidence="11 12">
    <name type="scientific">Methylocaldum szegediense</name>
    <dbReference type="NCBI Taxonomy" id="73780"/>
    <lineage>
        <taxon>Bacteria</taxon>
        <taxon>Pseudomonadati</taxon>
        <taxon>Pseudomonadota</taxon>
        <taxon>Gammaproteobacteria</taxon>
        <taxon>Methylococcales</taxon>
        <taxon>Methylococcaceae</taxon>
        <taxon>Methylocaldum</taxon>
    </lineage>
</organism>
<evidence type="ECO:0000256" key="6">
    <source>
        <dbReference type="ARBA" id="ARBA00023004"/>
    </source>
</evidence>
<evidence type="ECO:0000256" key="7">
    <source>
        <dbReference type="ARBA" id="ARBA00023136"/>
    </source>
</evidence>
<evidence type="ECO:0000256" key="9">
    <source>
        <dbReference type="SAM" id="MobiDB-lite"/>
    </source>
</evidence>
<comment type="similarity">
    <text evidence="8">Belongs to the MsrQ family.</text>
</comment>
<dbReference type="InterPro" id="IPR013130">
    <property type="entry name" value="Fe3_Rdtase_TM_dom"/>
</dbReference>
<gene>
    <name evidence="8 11" type="primary">msrQ</name>
    <name evidence="11" type="ORF">MSZNOR_2608</name>
</gene>
<keyword evidence="8" id="KW-1003">Cell membrane</keyword>
<keyword evidence="5 8" id="KW-1133">Transmembrane helix</keyword>
<keyword evidence="8" id="KW-0479">Metal-binding</keyword>
<keyword evidence="8" id="KW-0285">Flavoprotein</keyword>
<feature type="compositionally biased region" description="Polar residues" evidence="9">
    <location>
        <begin position="232"/>
        <end position="242"/>
    </location>
</feature>
<comment type="cofactor">
    <cofactor evidence="8">
        <name>FMN</name>
        <dbReference type="ChEBI" id="CHEBI:58210"/>
    </cofactor>
    <text evidence="8">Binds 1 FMN per subunit.</text>
</comment>
<evidence type="ECO:0000256" key="4">
    <source>
        <dbReference type="ARBA" id="ARBA00022692"/>
    </source>
</evidence>
<keyword evidence="12" id="KW-1185">Reference proteome</keyword>
<reference evidence="11 12" key="1">
    <citation type="submission" date="2023-03" db="EMBL/GenBank/DDBJ databases">
        <authorList>
            <person name="Pearce D."/>
        </authorList>
    </citation>
    <scope>NUCLEOTIDE SEQUENCE [LARGE SCALE GENOMIC DNA]</scope>
    <source>
        <strain evidence="11">Msz</strain>
    </source>
</reference>
<evidence type="ECO:0000256" key="3">
    <source>
        <dbReference type="ARBA" id="ARBA00022617"/>
    </source>
</evidence>
<evidence type="ECO:0000313" key="12">
    <source>
        <dbReference type="Proteomes" id="UP001162030"/>
    </source>
</evidence>
<accession>A0ABM9I2W2</accession>
<comment type="subunit">
    <text evidence="8">Heterodimer of a catalytic subunit (MsrP) and a heme-binding subunit (MsrQ).</text>
</comment>
<dbReference type="PANTHER" id="PTHR36964">
    <property type="entry name" value="PROTEIN-METHIONINE-SULFOXIDE REDUCTASE HEME-BINDING SUBUNIT MSRQ"/>
    <property type="match status" value="1"/>
</dbReference>
<feature type="transmembrane region" description="Helical" evidence="8">
    <location>
        <begin position="160"/>
        <end position="176"/>
    </location>
</feature>
<feature type="transmembrane region" description="Helical" evidence="8">
    <location>
        <begin position="182"/>
        <end position="202"/>
    </location>
</feature>
<keyword evidence="8" id="KW-0249">Electron transport</keyword>
<feature type="transmembrane region" description="Helical" evidence="8">
    <location>
        <begin position="86"/>
        <end position="103"/>
    </location>
</feature>
<evidence type="ECO:0000256" key="2">
    <source>
        <dbReference type="ARBA" id="ARBA00022448"/>
    </source>
</evidence>
<proteinExistence type="inferred from homology"/>
<evidence type="ECO:0000256" key="5">
    <source>
        <dbReference type="ARBA" id="ARBA00022989"/>
    </source>
</evidence>
<dbReference type="PANTHER" id="PTHR36964:SF1">
    <property type="entry name" value="PROTEIN-METHIONINE-SULFOXIDE REDUCTASE HEME-BINDING SUBUNIT MSRQ"/>
    <property type="match status" value="1"/>
</dbReference>
<evidence type="ECO:0000259" key="10">
    <source>
        <dbReference type="Pfam" id="PF01794"/>
    </source>
</evidence>
<keyword evidence="4 8" id="KW-0812">Transmembrane</keyword>
<keyword evidence="2 8" id="KW-0813">Transport</keyword>
<feature type="compositionally biased region" description="Basic and acidic residues" evidence="9">
    <location>
        <begin position="213"/>
        <end position="224"/>
    </location>
</feature>
<protein>
    <recommendedName>
        <fullName evidence="8">Protein-methionine-sulfoxide reductase heme-binding subunit MsrQ</fullName>
    </recommendedName>
    <alternativeName>
        <fullName evidence="8">Flavocytochrome MsrQ</fullName>
    </alternativeName>
</protein>
<evidence type="ECO:0000256" key="8">
    <source>
        <dbReference type="HAMAP-Rule" id="MF_01207"/>
    </source>
</evidence>
<feature type="region of interest" description="Disordered" evidence="9">
    <location>
        <begin position="209"/>
        <end position="242"/>
    </location>
</feature>
<dbReference type="EMBL" id="OX458333">
    <property type="protein sequence ID" value="CAI8856272.1"/>
    <property type="molecule type" value="Genomic_DNA"/>
</dbReference>
<keyword evidence="3 8" id="KW-0349">Heme</keyword>
<keyword evidence="6 8" id="KW-0408">Iron</keyword>
<sequence length="242" mass="27544">MRHEMNIRNPHPKTMAVLKRGIFLLALIPLLKLIGLGVLGELGANPIEKITRTTGYWTLTLLLVTLAVTPLRRLSGWPWPGRFRRMLGLFAFFYGCLHFLSYLVLDQFFDWPAIIKDIAKRPYITVGFAAYLLLFPLALTSTDGMIRRLGGKRWRALHRLVYPIAVAGVLHFWWLVKKDISRPGVFAAILIVLLGFRLLWAVRMPGGGTSNRKAVDAERFDSKRRPPYRQVSEGNAHSETLP</sequence>
<feature type="transmembrane region" description="Helical" evidence="8">
    <location>
        <begin position="123"/>
        <end position="139"/>
    </location>
</feature>
<evidence type="ECO:0000256" key="1">
    <source>
        <dbReference type="ARBA" id="ARBA00004141"/>
    </source>
</evidence>
<dbReference type="Proteomes" id="UP001162030">
    <property type="component" value="Chromosome"/>
</dbReference>
<dbReference type="InterPro" id="IPR022837">
    <property type="entry name" value="MsrQ-like"/>
</dbReference>
<comment type="cofactor">
    <cofactor evidence="8">
        <name>heme b</name>
        <dbReference type="ChEBI" id="CHEBI:60344"/>
    </cofactor>
    <text evidence="8">Binds 1 heme b (iron(II)-protoporphyrin IX) group per subunit.</text>
</comment>
<keyword evidence="7 8" id="KW-0472">Membrane</keyword>